<dbReference type="Gene3D" id="1.25.40.10">
    <property type="entry name" value="Tetratricopeptide repeat domain"/>
    <property type="match status" value="1"/>
</dbReference>
<evidence type="ECO:0000256" key="5">
    <source>
        <dbReference type="ARBA" id="ARBA00023163"/>
    </source>
</evidence>
<comment type="caution">
    <text evidence="8">The sequence shown here is derived from an EMBL/GenBank/DDBJ whole genome shotgun (WGS) entry which is preliminary data.</text>
</comment>
<dbReference type="AlphaFoldDB" id="A0A0D7X293"/>
<dbReference type="EMBL" id="JTHP01000021">
    <property type="protein sequence ID" value="KJD45354.1"/>
    <property type="molecule type" value="Genomic_DNA"/>
</dbReference>
<dbReference type="InterPro" id="IPR011990">
    <property type="entry name" value="TPR-like_helical_dom_sf"/>
</dbReference>
<keyword evidence="8" id="KW-0418">Kinase</keyword>
<dbReference type="InterPro" id="IPR001867">
    <property type="entry name" value="OmpR/PhoB-type_DNA-bd"/>
</dbReference>
<keyword evidence="6" id="KW-0597">Phosphoprotein</keyword>
<keyword evidence="4" id="KW-0238">DNA-binding</keyword>
<dbReference type="OrthoDB" id="3190595at2"/>
<dbReference type="SUPFAM" id="SSF46894">
    <property type="entry name" value="C-terminal effector domain of the bipartite response regulators"/>
    <property type="match status" value="1"/>
</dbReference>
<evidence type="ECO:0000313" key="9">
    <source>
        <dbReference type="Proteomes" id="UP000032534"/>
    </source>
</evidence>
<feature type="domain" description="Response regulatory" evidence="7">
    <location>
        <begin position="3"/>
        <end position="117"/>
    </location>
</feature>
<dbReference type="Gene3D" id="3.40.50.2300">
    <property type="match status" value="1"/>
</dbReference>
<dbReference type="PROSITE" id="PS50110">
    <property type="entry name" value="RESPONSE_REGULATORY"/>
    <property type="match status" value="1"/>
</dbReference>
<keyword evidence="8" id="KW-0808">Transferase</keyword>
<dbReference type="GO" id="GO:0003677">
    <property type="term" value="F:DNA binding"/>
    <property type="evidence" value="ECO:0007669"/>
    <property type="project" value="UniProtKB-KW"/>
</dbReference>
<sequence length="370" mass="42789">MFSAVIVEDEIPILNLMKYVIGQNPYFTIIGAFTSSLEALASLPELRPDVAFLDVEMPKMNGLELAENINEASEQTKIIFVTAYKHYALDAFKVYAFDYILKPVTPAAIERVANRLVKLHRPVGDAEQRVGLASIRCFGGFEVRSREGSLIRFPTRKTEELFAYFLCHPGQDLNKWRLAELLWPDMSEDRASHNLHNTMYRLKKLLKGQEIGMEIQKTNEGYMLEPSDRTYDVLEYERYDFSLAGGFQDAAQAEHVCSLYKGPLLDRKDYLWKAPLEELFCKQYTSLVRSLIQQDLSREDWKKAEQKIDSYLTMYPLHEEMNQTLLSIYASSGDKEKIVRHYAQFEASYRKELGLEPPQELRSQKASYLE</sequence>
<evidence type="ECO:0000256" key="1">
    <source>
        <dbReference type="ARBA" id="ARBA00005820"/>
    </source>
</evidence>
<dbReference type="SUPFAM" id="SSF48452">
    <property type="entry name" value="TPR-like"/>
    <property type="match status" value="1"/>
</dbReference>
<dbReference type="GO" id="GO:0006355">
    <property type="term" value="P:regulation of DNA-templated transcription"/>
    <property type="evidence" value="ECO:0007669"/>
    <property type="project" value="InterPro"/>
</dbReference>
<accession>A0A0D7X293</accession>
<evidence type="ECO:0000259" key="7">
    <source>
        <dbReference type="PROSITE" id="PS50110"/>
    </source>
</evidence>
<dbReference type="Pfam" id="PF00072">
    <property type="entry name" value="Response_reg"/>
    <property type="match status" value="1"/>
</dbReference>
<feature type="modified residue" description="4-aspartylphosphate" evidence="6">
    <location>
        <position position="54"/>
    </location>
</feature>
<keyword evidence="9" id="KW-1185">Reference proteome</keyword>
<evidence type="ECO:0000256" key="6">
    <source>
        <dbReference type="PROSITE-ProRule" id="PRU00169"/>
    </source>
</evidence>
<dbReference type="SMART" id="SM00448">
    <property type="entry name" value="REC"/>
    <property type="match status" value="1"/>
</dbReference>
<dbReference type="Pfam" id="PF03704">
    <property type="entry name" value="BTAD"/>
    <property type="match status" value="1"/>
</dbReference>
<dbReference type="SMART" id="SM01043">
    <property type="entry name" value="BTAD"/>
    <property type="match status" value="1"/>
</dbReference>
<evidence type="ECO:0000256" key="2">
    <source>
        <dbReference type="ARBA" id="ARBA00023012"/>
    </source>
</evidence>
<evidence type="ECO:0000256" key="3">
    <source>
        <dbReference type="ARBA" id="ARBA00023015"/>
    </source>
</evidence>
<dbReference type="PATRIC" id="fig|159743.3.peg.2791"/>
<keyword evidence="2" id="KW-0902">Two-component regulatory system</keyword>
<dbReference type="InterPro" id="IPR036388">
    <property type="entry name" value="WH-like_DNA-bd_sf"/>
</dbReference>
<dbReference type="InterPro" id="IPR051677">
    <property type="entry name" value="AfsR-DnrI-RedD_regulator"/>
</dbReference>
<dbReference type="InterPro" id="IPR016032">
    <property type="entry name" value="Sig_transdc_resp-reg_C-effctor"/>
</dbReference>
<dbReference type="SUPFAM" id="SSF52172">
    <property type="entry name" value="CheY-like"/>
    <property type="match status" value="1"/>
</dbReference>
<comment type="similarity">
    <text evidence="1">Belongs to the AfsR/DnrI/RedD regulatory family.</text>
</comment>
<keyword evidence="3" id="KW-0805">Transcription regulation</keyword>
<proteinExistence type="inferred from homology"/>
<dbReference type="GO" id="GO:0016301">
    <property type="term" value="F:kinase activity"/>
    <property type="evidence" value="ECO:0007669"/>
    <property type="project" value="UniProtKB-KW"/>
</dbReference>
<organism evidence="8 9">
    <name type="scientific">Paenibacillus terrae</name>
    <dbReference type="NCBI Taxonomy" id="159743"/>
    <lineage>
        <taxon>Bacteria</taxon>
        <taxon>Bacillati</taxon>
        <taxon>Bacillota</taxon>
        <taxon>Bacilli</taxon>
        <taxon>Bacillales</taxon>
        <taxon>Paenibacillaceae</taxon>
        <taxon>Paenibacillus</taxon>
    </lineage>
</organism>
<name>A0A0D7X293_9BACL</name>
<dbReference type="GO" id="GO:0000160">
    <property type="term" value="P:phosphorelay signal transduction system"/>
    <property type="evidence" value="ECO:0007669"/>
    <property type="project" value="UniProtKB-KW"/>
</dbReference>
<reference evidence="8 9" key="1">
    <citation type="submission" date="2014-11" db="EMBL/GenBank/DDBJ databases">
        <title>Draft Genome Sequences of Paenibacillus polymyxa NRRL B-30509 and Paenibacillus terrae NRRL B-30644, Strains from a Poultry Environment that Produce Tridecaptin A and Paenicidins.</title>
        <authorList>
            <person name="van Belkum M.J."/>
            <person name="Lohans C.T."/>
            <person name="Vederas J.C."/>
        </authorList>
    </citation>
    <scope>NUCLEOTIDE SEQUENCE [LARGE SCALE GENOMIC DNA]</scope>
    <source>
        <strain evidence="8 9">NRRL B-30644</strain>
    </source>
</reference>
<dbReference type="Gene3D" id="1.10.10.10">
    <property type="entry name" value="Winged helix-like DNA-binding domain superfamily/Winged helix DNA-binding domain"/>
    <property type="match status" value="1"/>
</dbReference>
<dbReference type="InterPro" id="IPR011006">
    <property type="entry name" value="CheY-like_superfamily"/>
</dbReference>
<dbReference type="InterPro" id="IPR001789">
    <property type="entry name" value="Sig_transdc_resp-reg_receiver"/>
</dbReference>
<evidence type="ECO:0000313" key="8">
    <source>
        <dbReference type="EMBL" id="KJD45354.1"/>
    </source>
</evidence>
<dbReference type="PANTHER" id="PTHR35807">
    <property type="entry name" value="TRANSCRIPTIONAL REGULATOR REDD-RELATED"/>
    <property type="match status" value="1"/>
</dbReference>
<evidence type="ECO:0000256" key="4">
    <source>
        <dbReference type="ARBA" id="ARBA00023125"/>
    </source>
</evidence>
<dbReference type="Proteomes" id="UP000032534">
    <property type="component" value="Unassembled WGS sequence"/>
</dbReference>
<dbReference type="InterPro" id="IPR005158">
    <property type="entry name" value="BTAD"/>
</dbReference>
<keyword evidence="5" id="KW-0804">Transcription</keyword>
<gene>
    <name evidence="8" type="ORF">QD47_12525</name>
</gene>
<protein>
    <submittedName>
        <fullName evidence="8">Histidine kinase</fullName>
    </submittedName>
</protein>
<dbReference type="RefSeq" id="WP_044646441.1">
    <property type="nucleotide sequence ID" value="NZ_JTHP01000021.1"/>
</dbReference>
<dbReference type="SMART" id="SM00862">
    <property type="entry name" value="Trans_reg_C"/>
    <property type="match status" value="1"/>
</dbReference>